<keyword evidence="7" id="KW-0479">Metal-binding</keyword>
<evidence type="ECO:0000259" key="14">
    <source>
        <dbReference type="Pfam" id="PF01433"/>
    </source>
</evidence>
<dbReference type="EC" id="3.4.11.2" evidence="4"/>
<dbReference type="PANTHER" id="PTHR11533">
    <property type="entry name" value="PROTEASE M1 ZINC METALLOPROTEASE"/>
    <property type="match status" value="1"/>
</dbReference>
<evidence type="ECO:0000313" key="16">
    <source>
        <dbReference type="EMBL" id="GAA3611321.1"/>
    </source>
</evidence>
<name>A0ABP6ZJY5_9ACTN</name>
<organism evidence="16 17">
    <name type="scientific">Microlunatus ginsengisoli</name>
    <dbReference type="NCBI Taxonomy" id="363863"/>
    <lineage>
        <taxon>Bacteria</taxon>
        <taxon>Bacillati</taxon>
        <taxon>Actinomycetota</taxon>
        <taxon>Actinomycetes</taxon>
        <taxon>Propionibacteriales</taxon>
        <taxon>Propionibacteriaceae</taxon>
        <taxon>Microlunatus</taxon>
    </lineage>
</organism>
<proteinExistence type="inferred from homology"/>
<protein>
    <recommendedName>
        <fullName evidence="5">Aminopeptidase N</fullName>
        <ecNumber evidence="4">3.4.11.2</ecNumber>
    </recommendedName>
    <alternativeName>
        <fullName evidence="11">Alanine aminopeptidase</fullName>
    </alternativeName>
    <alternativeName>
        <fullName evidence="12">Lysyl aminopeptidase</fullName>
    </alternativeName>
</protein>
<dbReference type="SUPFAM" id="SSF55486">
    <property type="entry name" value="Metalloproteases ('zincins'), catalytic domain"/>
    <property type="match status" value="1"/>
</dbReference>
<dbReference type="Proteomes" id="UP001501490">
    <property type="component" value="Unassembled WGS sequence"/>
</dbReference>
<dbReference type="Gene3D" id="1.10.390.10">
    <property type="entry name" value="Neutral Protease Domain 2"/>
    <property type="match status" value="1"/>
</dbReference>
<dbReference type="PANTHER" id="PTHR11533:SF297">
    <property type="entry name" value="AMINOPEPTIDASE N"/>
    <property type="match status" value="1"/>
</dbReference>
<comment type="cofactor">
    <cofactor evidence="2">
        <name>Zn(2+)</name>
        <dbReference type="ChEBI" id="CHEBI:29105"/>
    </cofactor>
</comment>
<dbReference type="Pfam" id="PF17900">
    <property type="entry name" value="Peptidase_M1_N"/>
    <property type="match status" value="1"/>
</dbReference>
<keyword evidence="13" id="KW-0732">Signal</keyword>
<dbReference type="InterPro" id="IPR042097">
    <property type="entry name" value="Aminopeptidase_N-like_N_sf"/>
</dbReference>
<comment type="caution">
    <text evidence="16">The sequence shown here is derived from an EMBL/GenBank/DDBJ whole genome shotgun (WGS) entry which is preliminary data.</text>
</comment>
<evidence type="ECO:0000259" key="15">
    <source>
        <dbReference type="Pfam" id="PF17900"/>
    </source>
</evidence>
<feature type="chain" id="PRO_5046180061" description="Aminopeptidase N" evidence="13">
    <location>
        <begin position="30"/>
        <end position="468"/>
    </location>
</feature>
<dbReference type="SUPFAM" id="SSF63737">
    <property type="entry name" value="Leukotriene A4 hydrolase N-terminal domain"/>
    <property type="match status" value="1"/>
</dbReference>
<evidence type="ECO:0000256" key="10">
    <source>
        <dbReference type="ARBA" id="ARBA00023049"/>
    </source>
</evidence>
<keyword evidence="10" id="KW-0482">Metalloprotease</keyword>
<keyword evidence="6" id="KW-0645">Protease</keyword>
<dbReference type="Pfam" id="PF01433">
    <property type="entry name" value="Peptidase_M1"/>
    <property type="match status" value="1"/>
</dbReference>
<feature type="domain" description="Aminopeptidase N-like N-terminal" evidence="15">
    <location>
        <begin position="58"/>
        <end position="226"/>
    </location>
</feature>
<evidence type="ECO:0000256" key="13">
    <source>
        <dbReference type="SAM" id="SignalP"/>
    </source>
</evidence>
<comment type="catalytic activity">
    <reaction evidence="1">
        <text>Release of an N-terminal amino acid, Xaa-|-Yaa- from a peptide, amide or arylamide. Xaa is preferably Ala, but may be most amino acids including Pro (slow action). When a terminal hydrophobic residue is followed by a prolyl residue, the two may be released as an intact Xaa-Pro dipeptide.</text>
        <dbReference type="EC" id="3.4.11.2"/>
    </reaction>
</comment>
<dbReference type="RefSeq" id="WP_344802243.1">
    <property type="nucleotide sequence ID" value="NZ_BAABAB010000007.1"/>
</dbReference>
<evidence type="ECO:0000256" key="9">
    <source>
        <dbReference type="ARBA" id="ARBA00022833"/>
    </source>
</evidence>
<keyword evidence="8" id="KW-0378">Hydrolase</keyword>
<dbReference type="InterPro" id="IPR045357">
    <property type="entry name" value="Aminopeptidase_N-like_N"/>
</dbReference>
<dbReference type="InterPro" id="IPR027268">
    <property type="entry name" value="Peptidase_M4/M1_CTD_sf"/>
</dbReference>
<reference evidence="17" key="1">
    <citation type="journal article" date="2019" name="Int. J. Syst. Evol. Microbiol.">
        <title>The Global Catalogue of Microorganisms (GCM) 10K type strain sequencing project: providing services to taxonomists for standard genome sequencing and annotation.</title>
        <authorList>
            <consortium name="The Broad Institute Genomics Platform"/>
            <consortium name="The Broad Institute Genome Sequencing Center for Infectious Disease"/>
            <person name="Wu L."/>
            <person name="Ma J."/>
        </authorList>
    </citation>
    <scope>NUCLEOTIDE SEQUENCE [LARGE SCALE GENOMIC DNA]</scope>
    <source>
        <strain evidence="17">JCM 16929</strain>
    </source>
</reference>
<keyword evidence="17" id="KW-1185">Reference proteome</keyword>
<evidence type="ECO:0000313" key="17">
    <source>
        <dbReference type="Proteomes" id="UP001501490"/>
    </source>
</evidence>
<sequence length="468" mass="50981">MPARRVLGLPLAGALLSLGLLGPVLPAEAATARPGPGAPTAGDSLFPDIGNGGYDVAHYGIRLSYHRSTKTITASTTIRARATKPLTSYTLDLEGLTVTRVKVNGHNANWSRSGHKLKITPKRALRGSFTTTVDYRGKPTTHVDPDGALDGWIPTSDGATVLSEPVGAMTWFPNNNTPRDKATFDVAVNVPKDLEVAGSGDLTARKRHGKTTTWHWQQRRPMATYLAMISIAQYDVYHSTMRSITGKKLPIWTFVDPKLGTLATQRAALPGIIRFEERRFGPYPQTSVGLVVKDTGVGYSLETQNRPVFDEAPSDLLMVHELAHQWFGDSLTPKDWGDIWLNEGFATYAESLWTAAHGGPSTAAQFTQTMADNPASSDLWKPAPAALTDPADLFSDPVYTRGGLTLEALRQKVGDRAFARILTTWASRHRYGGVRTSQFVALAERVSGQNLGSFFHTWLYVPARPAGY</sequence>
<dbReference type="Gene3D" id="2.60.40.1730">
    <property type="entry name" value="tricorn interacting facor f3 domain"/>
    <property type="match status" value="1"/>
</dbReference>
<evidence type="ECO:0000256" key="11">
    <source>
        <dbReference type="ARBA" id="ARBA00029811"/>
    </source>
</evidence>
<feature type="signal peptide" evidence="13">
    <location>
        <begin position="1"/>
        <end position="29"/>
    </location>
</feature>
<evidence type="ECO:0000256" key="3">
    <source>
        <dbReference type="ARBA" id="ARBA00010136"/>
    </source>
</evidence>
<comment type="similarity">
    <text evidence="3">Belongs to the peptidase M1 family.</text>
</comment>
<evidence type="ECO:0000256" key="1">
    <source>
        <dbReference type="ARBA" id="ARBA00000098"/>
    </source>
</evidence>
<dbReference type="PRINTS" id="PR00756">
    <property type="entry name" value="ALADIPTASE"/>
</dbReference>
<evidence type="ECO:0000256" key="8">
    <source>
        <dbReference type="ARBA" id="ARBA00022801"/>
    </source>
</evidence>
<evidence type="ECO:0000256" key="7">
    <source>
        <dbReference type="ARBA" id="ARBA00022723"/>
    </source>
</evidence>
<keyword evidence="9" id="KW-0862">Zinc</keyword>
<dbReference type="CDD" id="cd09603">
    <property type="entry name" value="M1_APN_like"/>
    <property type="match status" value="1"/>
</dbReference>
<accession>A0ABP6ZJY5</accession>
<evidence type="ECO:0000256" key="5">
    <source>
        <dbReference type="ARBA" id="ARBA00015611"/>
    </source>
</evidence>
<dbReference type="EMBL" id="BAABAB010000007">
    <property type="protein sequence ID" value="GAA3611321.1"/>
    <property type="molecule type" value="Genomic_DNA"/>
</dbReference>
<dbReference type="InterPro" id="IPR050344">
    <property type="entry name" value="Peptidase_M1_aminopeptidases"/>
</dbReference>
<evidence type="ECO:0000256" key="4">
    <source>
        <dbReference type="ARBA" id="ARBA00012564"/>
    </source>
</evidence>
<dbReference type="InterPro" id="IPR001930">
    <property type="entry name" value="Peptidase_M1"/>
</dbReference>
<feature type="domain" description="Peptidase M1 membrane alanine aminopeptidase" evidence="14">
    <location>
        <begin position="317"/>
        <end position="458"/>
    </location>
</feature>
<gene>
    <name evidence="16" type="ORF">GCM10022236_11320</name>
</gene>
<evidence type="ECO:0000256" key="6">
    <source>
        <dbReference type="ARBA" id="ARBA00022670"/>
    </source>
</evidence>
<evidence type="ECO:0000256" key="12">
    <source>
        <dbReference type="ARBA" id="ARBA00031533"/>
    </source>
</evidence>
<evidence type="ECO:0000256" key="2">
    <source>
        <dbReference type="ARBA" id="ARBA00001947"/>
    </source>
</evidence>
<dbReference type="InterPro" id="IPR014782">
    <property type="entry name" value="Peptidase_M1_dom"/>
</dbReference>